<organism evidence="2 3">
    <name type="scientific">Hirschia litorea</name>
    <dbReference type="NCBI Taxonomy" id="1199156"/>
    <lineage>
        <taxon>Bacteria</taxon>
        <taxon>Pseudomonadati</taxon>
        <taxon>Pseudomonadota</taxon>
        <taxon>Alphaproteobacteria</taxon>
        <taxon>Hyphomonadales</taxon>
        <taxon>Hyphomonadaceae</taxon>
        <taxon>Hirschia</taxon>
    </lineage>
</organism>
<dbReference type="RefSeq" id="WP_382166744.1">
    <property type="nucleotide sequence ID" value="NZ_JBHTBR010000004.1"/>
</dbReference>
<accession>A0ABW2IKW5</accession>
<feature type="transmembrane region" description="Helical" evidence="1">
    <location>
        <begin position="335"/>
        <end position="353"/>
    </location>
</feature>
<dbReference type="Proteomes" id="UP001596492">
    <property type="component" value="Unassembled WGS sequence"/>
</dbReference>
<feature type="transmembrane region" description="Helical" evidence="1">
    <location>
        <begin position="365"/>
        <end position="383"/>
    </location>
</feature>
<dbReference type="EMBL" id="JBHTBR010000004">
    <property type="protein sequence ID" value="MFC7291512.1"/>
    <property type="molecule type" value="Genomic_DNA"/>
</dbReference>
<comment type="caution">
    <text evidence="2">The sequence shown here is derived from an EMBL/GenBank/DDBJ whole genome shotgun (WGS) entry which is preliminary data.</text>
</comment>
<dbReference type="PANTHER" id="PTHR30092">
    <property type="entry name" value="INNER MEMBRANE PROTEIN CRED"/>
    <property type="match status" value="1"/>
</dbReference>
<keyword evidence="3" id="KW-1185">Reference proteome</keyword>
<feature type="transmembrane region" description="Helical" evidence="1">
    <location>
        <begin position="389"/>
        <end position="410"/>
    </location>
</feature>
<gene>
    <name evidence="2" type="primary">creD</name>
    <name evidence="2" type="ORF">ACFQS8_07790</name>
</gene>
<dbReference type="NCBIfam" id="NF008712">
    <property type="entry name" value="PRK11715.1-1"/>
    <property type="match status" value="1"/>
</dbReference>
<dbReference type="InterPro" id="IPR010364">
    <property type="entry name" value="Uncharacterised_IM_CreD"/>
</dbReference>
<evidence type="ECO:0000256" key="1">
    <source>
        <dbReference type="SAM" id="Phobius"/>
    </source>
</evidence>
<keyword evidence="1" id="KW-1133">Transmembrane helix</keyword>
<feature type="transmembrane region" description="Helical" evidence="1">
    <location>
        <begin position="42"/>
        <end position="63"/>
    </location>
</feature>
<dbReference type="PANTHER" id="PTHR30092:SF0">
    <property type="entry name" value="INNER MEMBRANE PROTEIN CRED"/>
    <property type="match status" value="1"/>
</dbReference>
<sequence>MSDNETDDELGGQMPLGIGGGHRRNGLNVGAYMPKRSFGLKLLLVCALALVMAIPTMFVWGLVHERSTNADRAVAEVSQARGGQQIVLGPLLVIPYSQTYTDKTPNNSGVMVETQRTRQGQFVVFAKNGAAIADLKTEMLQRGLHRVPVFDVKVDYTASFDLEEAMLNQPRGARFHWEDARIHMGMSDLRGVKDEVVYEVNGQKVSLGPGDNSISNPVADMMAPLKGLLLNESSKFDLTANMHLTGAQRIGFAAFAQNTKINLDGDWTAPSFEGGFLPTDRSFTDAGFSAEWSVPFLARGMVASGGDLNLYALTNSDMGMLLLDETSPYQSVMRALKYAPMFVGLVFLAYFLFEATSAVRAHPAQYVLVGLAQAVFYLLLLGVSEHAGFTIGFFIAATATVAALSLYAGAVFGGREACVNAFIVFTSLYALIYVLMRMEDYALLVGSIASFAAIAFTMWKTRDLDWYGLSAEESK</sequence>
<feature type="transmembrane region" description="Helical" evidence="1">
    <location>
        <begin position="417"/>
        <end position="435"/>
    </location>
</feature>
<dbReference type="PIRSF" id="PIRSF004548">
    <property type="entry name" value="CreD"/>
    <property type="match status" value="1"/>
</dbReference>
<name>A0ABW2IKW5_9PROT</name>
<dbReference type="Pfam" id="PF06123">
    <property type="entry name" value="CreD"/>
    <property type="match status" value="1"/>
</dbReference>
<proteinExistence type="predicted"/>
<keyword evidence="1" id="KW-0812">Transmembrane</keyword>
<evidence type="ECO:0000313" key="3">
    <source>
        <dbReference type="Proteomes" id="UP001596492"/>
    </source>
</evidence>
<feature type="transmembrane region" description="Helical" evidence="1">
    <location>
        <begin position="441"/>
        <end position="459"/>
    </location>
</feature>
<reference evidence="3" key="1">
    <citation type="journal article" date="2019" name="Int. J. Syst. Evol. Microbiol.">
        <title>The Global Catalogue of Microorganisms (GCM) 10K type strain sequencing project: providing services to taxonomists for standard genome sequencing and annotation.</title>
        <authorList>
            <consortium name="The Broad Institute Genomics Platform"/>
            <consortium name="The Broad Institute Genome Sequencing Center for Infectious Disease"/>
            <person name="Wu L."/>
            <person name="Ma J."/>
        </authorList>
    </citation>
    <scope>NUCLEOTIDE SEQUENCE [LARGE SCALE GENOMIC DNA]</scope>
    <source>
        <strain evidence="3">CCUG 51308</strain>
    </source>
</reference>
<keyword evidence="1" id="KW-0472">Membrane</keyword>
<protein>
    <submittedName>
        <fullName evidence="2">Cell envelope integrity protein CreD</fullName>
    </submittedName>
</protein>
<evidence type="ECO:0000313" key="2">
    <source>
        <dbReference type="EMBL" id="MFC7291512.1"/>
    </source>
</evidence>